<comment type="caution">
    <text evidence="2">The sequence shown here is derived from an EMBL/GenBank/DDBJ whole genome shotgun (WGS) entry which is preliminary data.</text>
</comment>
<protein>
    <submittedName>
        <fullName evidence="2">Uncharacterized protein</fullName>
    </submittedName>
</protein>
<dbReference type="HOGENOM" id="CLU_171065_1_0_5"/>
<dbReference type="InterPro" id="IPR045519">
    <property type="entry name" value="DUF6476"/>
</dbReference>
<keyword evidence="1" id="KW-0472">Membrane</keyword>
<feature type="transmembrane region" description="Helical" evidence="1">
    <location>
        <begin position="22"/>
        <end position="43"/>
    </location>
</feature>
<dbReference type="EMBL" id="APVH01000064">
    <property type="protein sequence ID" value="EPX75926.1"/>
    <property type="molecule type" value="Genomic_DNA"/>
</dbReference>
<keyword evidence="1" id="KW-1133">Transmembrane helix</keyword>
<dbReference type="RefSeq" id="WP_021120976.1">
    <property type="nucleotide sequence ID" value="NZ_KE557286.1"/>
</dbReference>
<dbReference type="OrthoDB" id="7872651at2"/>
<dbReference type="eggNOG" id="ENOG5032ZZI">
    <property type="taxonomic scope" value="Bacteria"/>
</dbReference>
<proteinExistence type="predicted"/>
<dbReference type="STRING" id="1123237.Salmuc_02322"/>
<dbReference type="Pfam" id="PF20082">
    <property type="entry name" value="DUF6476"/>
    <property type="match status" value="1"/>
</dbReference>
<keyword evidence="1" id="KW-0812">Transmembrane</keyword>
<accession>S9Q3L8</accession>
<evidence type="ECO:0000313" key="3">
    <source>
        <dbReference type="Proteomes" id="UP000015347"/>
    </source>
</evidence>
<dbReference type="Proteomes" id="UP000015347">
    <property type="component" value="Unassembled WGS sequence"/>
</dbReference>
<evidence type="ECO:0000313" key="2">
    <source>
        <dbReference type="EMBL" id="EPX75926.1"/>
    </source>
</evidence>
<reference evidence="3" key="1">
    <citation type="journal article" date="2014" name="Stand. Genomic Sci.">
        <title>Genome sequence of the exopolysaccharide-producing Salipiger mucosus type strain (DSM 16094(T)), a moderately halophilic member of the Roseobacter clade.</title>
        <authorList>
            <person name="Riedel T."/>
            <person name="Spring S."/>
            <person name="Fiebig A."/>
            <person name="Petersen J."/>
            <person name="Kyrpides N.C."/>
            <person name="Goker M."/>
            <person name="Klenk H.P."/>
        </authorList>
    </citation>
    <scope>NUCLEOTIDE SEQUENCE [LARGE SCALE GENOMIC DNA]</scope>
    <source>
        <strain evidence="3">DSM 16094</strain>
    </source>
</reference>
<keyword evidence="3" id="KW-1185">Reference proteome</keyword>
<name>S9Q3L8_9RHOB</name>
<sequence length="103" mass="11169">MSDTPDPENLPEPASLRFLRRLITVLTAVMIAGCLAILAMLVIRYTTTRAPLPEVITLPGGATATAFTQGSDWYAVVTEADEILIFDRATGNLRQTLRIDPAP</sequence>
<evidence type="ECO:0000256" key="1">
    <source>
        <dbReference type="SAM" id="Phobius"/>
    </source>
</evidence>
<gene>
    <name evidence="2" type="ORF">Salmuc_02322</name>
</gene>
<organism evidence="2 3">
    <name type="scientific">Salipiger mucosus DSM 16094</name>
    <dbReference type="NCBI Taxonomy" id="1123237"/>
    <lineage>
        <taxon>Bacteria</taxon>
        <taxon>Pseudomonadati</taxon>
        <taxon>Pseudomonadota</taxon>
        <taxon>Alphaproteobacteria</taxon>
        <taxon>Rhodobacterales</taxon>
        <taxon>Roseobacteraceae</taxon>
        <taxon>Salipiger</taxon>
    </lineage>
</organism>
<dbReference type="AlphaFoldDB" id="S9Q3L8"/>